<dbReference type="PANTHER" id="PTHR43649:SF33">
    <property type="entry name" value="POLYGALACTURONAN_RHAMNOGALACTURONAN-BINDING PROTEIN YTCQ"/>
    <property type="match status" value="1"/>
</dbReference>
<evidence type="ECO:0000256" key="2">
    <source>
        <dbReference type="ARBA" id="ARBA00022729"/>
    </source>
</evidence>
<keyword evidence="2" id="KW-0732">Signal</keyword>
<sequence>MTTTRRRLVGGATAGVLALGLVACTSEDDGPVDGPDAEELDGRDVGAMEEFGVGDTFVATEPIEIEVLYRDHPNYPLDEQWLFFEHLAETNNVTFDLTTAPLSDWDQRKSVLIGAGDAPDVISVTYPGQEAQFVASGAILPISDYVELMPHYQDRVEQWGLEEEIDTLRQEDGKYYLLPGVYEELRYDYTIGMRTDVLDELGLEEPQTWDEFADTLAAVKDHEGTQYAMSDRWEGQALMNFASASFGTVAGWGYGDGTVFDHDAGEYVYAGATDEYRDLVEYFTGLVEDGLLDPESFTQDDDQAIAKLINEQSFAITTNSQELIGHRTSMDETLGEGTYELMKIRAPEGPAGDVMGGLRIENGFMISSGAAEKENFVATLQFLDWLFYSDEGLEFARWGVEGETFERDADGTRVLADDVDFLGQNPEGTTNLQTDYGFFNGVFSLAHGSTTDLVRTHISEEEVEWQEAMSSKEQAPLDPPAPLDEIEREQASLYQTALADYVTQNTLAFITGQRDLSEWDAYVSELEGQNMQAFVDIMNAAHERFQEDNA</sequence>
<evidence type="ECO:0000256" key="5">
    <source>
        <dbReference type="ARBA" id="ARBA00023288"/>
    </source>
</evidence>
<reference evidence="6" key="1">
    <citation type="submission" date="2021-03" db="EMBL/GenBank/DDBJ databases">
        <title>Actinotalea soli sp. nov., isolated from soil.</title>
        <authorList>
            <person name="Ping W."/>
            <person name="Zhang J."/>
        </authorList>
    </citation>
    <scope>NUCLEOTIDE SEQUENCE</scope>
    <source>
        <strain evidence="6">BY-33</strain>
    </source>
</reference>
<dbReference type="Pfam" id="PF01547">
    <property type="entry name" value="SBP_bac_1"/>
    <property type="match status" value="1"/>
</dbReference>
<dbReference type="InterPro" id="IPR006059">
    <property type="entry name" value="SBP"/>
</dbReference>
<dbReference type="InterPro" id="IPR050490">
    <property type="entry name" value="Bact_solute-bd_prot1"/>
</dbReference>
<dbReference type="AlphaFoldDB" id="A0A939RX62"/>
<dbReference type="RefSeq" id="WP_208057030.1">
    <property type="nucleotide sequence ID" value="NZ_JAGEMK010000012.1"/>
</dbReference>
<comment type="caution">
    <text evidence="6">The sequence shown here is derived from an EMBL/GenBank/DDBJ whole genome shotgun (WGS) entry which is preliminary data.</text>
</comment>
<proteinExistence type="predicted"/>
<dbReference type="SUPFAM" id="SSF53850">
    <property type="entry name" value="Periplasmic binding protein-like II"/>
    <property type="match status" value="1"/>
</dbReference>
<organism evidence="6 7">
    <name type="scientific">Actinotalea soli</name>
    <dbReference type="NCBI Taxonomy" id="2819234"/>
    <lineage>
        <taxon>Bacteria</taxon>
        <taxon>Bacillati</taxon>
        <taxon>Actinomycetota</taxon>
        <taxon>Actinomycetes</taxon>
        <taxon>Micrococcales</taxon>
        <taxon>Cellulomonadaceae</taxon>
        <taxon>Actinotalea</taxon>
    </lineage>
</organism>
<evidence type="ECO:0000256" key="1">
    <source>
        <dbReference type="ARBA" id="ARBA00022475"/>
    </source>
</evidence>
<dbReference type="Gene3D" id="3.40.190.10">
    <property type="entry name" value="Periplasmic binding protein-like II"/>
    <property type="match status" value="2"/>
</dbReference>
<keyword evidence="4" id="KW-0564">Palmitate</keyword>
<keyword evidence="5" id="KW-0449">Lipoprotein</keyword>
<evidence type="ECO:0000313" key="6">
    <source>
        <dbReference type="EMBL" id="MBO1753338.1"/>
    </source>
</evidence>
<dbReference type="PROSITE" id="PS51257">
    <property type="entry name" value="PROKAR_LIPOPROTEIN"/>
    <property type="match status" value="1"/>
</dbReference>
<dbReference type="Proteomes" id="UP000664209">
    <property type="component" value="Unassembled WGS sequence"/>
</dbReference>
<dbReference type="CDD" id="cd13583">
    <property type="entry name" value="PBP2_AlgQ_like_4"/>
    <property type="match status" value="1"/>
</dbReference>
<keyword evidence="1" id="KW-1003">Cell membrane</keyword>
<keyword evidence="7" id="KW-1185">Reference proteome</keyword>
<keyword evidence="3" id="KW-0472">Membrane</keyword>
<name>A0A939RX62_9CELL</name>
<evidence type="ECO:0000256" key="3">
    <source>
        <dbReference type="ARBA" id="ARBA00023136"/>
    </source>
</evidence>
<dbReference type="PANTHER" id="PTHR43649">
    <property type="entry name" value="ARABINOSE-BINDING PROTEIN-RELATED"/>
    <property type="match status" value="1"/>
</dbReference>
<evidence type="ECO:0000256" key="4">
    <source>
        <dbReference type="ARBA" id="ARBA00023139"/>
    </source>
</evidence>
<protein>
    <submittedName>
        <fullName evidence="6">Extracellular solute-binding protein</fullName>
    </submittedName>
</protein>
<accession>A0A939RX62</accession>
<dbReference type="InterPro" id="IPR006311">
    <property type="entry name" value="TAT_signal"/>
</dbReference>
<dbReference type="PROSITE" id="PS51318">
    <property type="entry name" value="TAT"/>
    <property type="match status" value="1"/>
</dbReference>
<dbReference type="EMBL" id="JAGEMK010000012">
    <property type="protein sequence ID" value="MBO1753338.1"/>
    <property type="molecule type" value="Genomic_DNA"/>
</dbReference>
<evidence type="ECO:0000313" key="7">
    <source>
        <dbReference type="Proteomes" id="UP000664209"/>
    </source>
</evidence>
<gene>
    <name evidence="6" type="ORF">J4G33_16130</name>
</gene>